<keyword evidence="7" id="KW-0813">Transport</keyword>
<evidence type="ECO:0000256" key="1">
    <source>
        <dbReference type="ARBA" id="ARBA00004141"/>
    </source>
</evidence>
<feature type="transmembrane region" description="Helical" evidence="5">
    <location>
        <begin position="287"/>
        <end position="310"/>
    </location>
</feature>
<dbReference type="PANTHER" id="PTHR23508:SF10">
    <property type="entry name" value="CARBOXYLIC ACID TRANSPORTER PROTEIN HOMOLOG"/>
    <property type="match status" value="1"/>
</dbReference>
<evidence type="ECO:0000259" key="6">
    <source>
        <dbReference type="PROSITE" id="PS50850"/>
    </source>
</evidence>
<dbReference type="PROSITE" id="PS50850">
    <property type="entry name" value="MFS"/>
    <property type="match status" value="1"/>
</dbReference>
<dbReference type="PANTHER" id="PTHR23508">
    <property type="entry name" value="CARBOXYLIC ACID TRANSPORTER PROTEIN HOMOLOG"/>
    <property type="match status" value="1"/>
</dbReference>
<feature type="transmembrane region" description="Helical" evidence="5">
    <location>
        <begin position="404"/>
        <end position="425"/>
    </location>
</feature>
<dbReference type="InterPro" id="IPR036259">
    <property type="entry name" value="MFS_trans_sf"/>
</dbReference>
<feature type="transmembrane region" description="Helical" evidence="5">
    <location>
        <begin position="107"/>
        <end position="126"/>
    </location>
</feature>
<dbReference type="GO" id="GO:0005886">
    <property type="term" value="C:plasma membrane"/>
    <property type="evidence" value="ECO:0007669"/>
    <property type="project" value="TreeGrafter"/>
</dbReference>
<dbReference type="RefSeq" id="WP_174266021.1">
    <property type="nucleotide sequence ID" value="NZ_LR593886.1"/>
</dbReference>
<dbReference type="SUPFAM" id="SSF103473">
    <property type="entry name" value="MFS general substrate transporter"/>
    <property type="match status" value="1"/>
</dbReference>
<feature type="transmembrane region" description="Helical" evidence="5">
    <location>
        <begin position="244"/>
        <end position="267"/>
    </location>
</feature>
<dbReference type="AlphaFoldDB" id="A0A6P2D5I8"/>
<keyword evidence="2 5" id="KW-0812">Transmembrane</keyword>
<keyword evidence="4 5" id="KW-0472">Membrane</keyword>
<proteinExistence type="predicted"/>
<feature type="transmembrane region" description="Helical" evidence="5">
    <location>
        <begin position="376"/>
        <end position="398"/>
    </location>
</feature>
<comment type="subcellular location">
    <subcellularLocation>
        <location evidence="1">Membrane</location>
        <topology evidence="1">Multi-pass membrane protein</topology>
    </subcellularLocation>
</comment>
<dbReference type="InterPro" id="IPR011701">
    <property type="entry name" value="MFS"/>
</dbReference>
<keyword evidence="3 5" id="KW-1133">Transmembrane helix</keyword>
<dbReference type="InterPro" id="IPR020846">
    <property type="entry name" value="MFS_dom"/>
</dbReference>
<evidence type="ECO:0000313" key="7">
    <source>
        <dbReference type="EMBL" id="VTR95746.1"/>
    </source>
</evidence>
<evidence type="ECO:0000313" key="8">
    <source>
        <dbReference type="Proteomes" id="UP000464178"/>
    </source>
</evidence>
<dbReference type="GO" id="GO:0046943">
    <property type="term" value="F:carboxylic acid transmembrane transporter activity"/>
    <property type="evidence" value="ECO:0007669"/>
    <property type="project" value="TreeGrafter"/>
</dbReference>
<feature type="transmembrane region" description="Helical" evidence="5">
    <location>
        <begin position="317"/>
        <end position="337"/>
    </location>
</feature>
<accession>A0A6P2D5I8</accession>
<keyword evidence="8" id="KW-1185">Reference proteome</keyword>
<feature type="domain" description="Major facilitator superfamily (MFS) profile" evidence="6">
    <location>
        <begin position="33"/>
        <end position="429"/>
    </location>
</feature>
<dbReference type="Gene3D" id="1.20.1250.20">
    <property type="entry name" value="MFS general substrate transporter like domains"/>
    <property type="match status" value="2"/>
</dbReference>
<sequence>MGTPELSPDALPAPAPAKEATRLRDISPQQWKSGAAAWLGWMFDGLDMHLYVLVAAPFVAELIMQPDPKHPDVGFYGSWIQAAFLFGWALGGAFFGRIADRIGRSRALVLTILMYAAFTGLGAAAQTWWQLMIFRFLAALGIGGEWAIGASILSETWPKKWRPWIAAVLQSAVNIGVLIAALALILMAKLPPRYVFLVGVIPAFVVLWIRRAVPEPEEWAGAKNAAGASLPRFSDLFRPPVRRITLLTLLVCSCALTAHWAFLFWYVQHLRNMPELAEWTDGDRNRLVGIVVWVVIGSSIVGNFMAGALANWVRYRWAIVTLCLVYCAAMTATYGVPRDHNELWVGFVVIGLSQGLFGLFTMYMPPLFPTLLRTTGAGFCYNFGRIAAGVGTVLFGLFAPVGDYRLALFAAGFLFLPAAAIALMLPEPPDEVS</sequence>
<feature type="transmembrane region" description="Helical" evidence="5">
    <location>
        <begin position="194"/>
        <end position="213"/>
    </location>
</feature>
<feature type="transmembrane region" description="Helical" evidence="5">
    <location>
        <begin position="76"/>
        <end position="95"/>
    </location>
</feature>
<feature type="transmembrane region" description="Helical" evidence="5">
    <location>
        <begin position="343"/>
        <end position="364"/>
    </location>
</feature>
<reference evidence="7 8" key="1">
    <citation type="submission" date="2019-05" db="EMBL/GenBank/DDBJ databases">
        <authorList>
            <consortium name="Science for Life Laboratories"/>
        </authorList>
    </citation>
    <scope>NUCLEOTIDE SEQUENCE [LARGE SCALE GENOMIC DNA]</scope>
    <source>
        <strain evidence="7">Soil9</strain>
    </source>
</reference>
<protein>
    <recommendedName>
        <fullName evidence="6">Major facilitator superfamily (MFS) profile domain-containing protein</fullName>
    </recommendedName>
</protein>
<dbReference type="Proteomes" id="UP000464178">
    <property type="component" value="Chromosome"/>
</dbReference>
<dbReference type="EMBL" id="LR593886">
    <property type="protein sequence ID" value="VTR95746.1"/>
    <property type="molecule type" value="Genomic_DNA"/>
</dbReference>
<keyword evidence="7" id="KW-0762">Sugar transport</keyword>
<dbReference type="KEGG" id="gms:SOIL9_19680"/>
<evidence type="ECO:0000256" key="2">
    <source>
        <dbReference type="ARBA" id="ARBA00022692"/>
    </source>
</evidence>
<evidence type="ECO:0000256" key="4">
    <source>
        <dbReference type="ARBA" id="ARBA00023136"/>
    </source>
</evidence>
<gene>
    <name evidence="7" type="ORF">SOIL9_19680</name>
</gene>
<organism evidence="7 8">
    <name type="scientific">Gemmata massiliana</name>
    <dbReference type="NCBI Taxonomy" id="1210884"/>
    <lineage>
        <taxon>Bacteria</taxon>
        <taxon>Pseudomonadati</taxon>
        <taxon>Planctomycetota</taxon>
        <taxon>Planctomycetia</taxon>
        <taxon>Gemmatales</taxon>
        <taxon>Gemmataceae</taxon>
        <taxon>Gemmata</taxon>
    </lineage>
</organism>
<evidence type="ECO:0000256" key="5">
    <source>
        <dbReference type="SAM" id="Phobius"/>
    </source>
</evidence>
<evidence type="ECO:0000256" key="3">
    <source>
        <dbReference type="ARBA" id="ARBA00022989"/>
    </source>
</evidence>
<dbReference type="Pfam" id="PF07690">
    <property type="entry name" value="MFS_1"/>
    <property type="match status" value="1"/>
</dbReference>
<feature type="transmembrane region" description="Helical" evidence="5">
    <location>
        <begin position="165"/>
        <end position="188"/>
    </location>
</feature>
<name>A0A6P2D5I8_9BACT</name>